<gene>
    <name evidence="1" type="ORF">NCTC12965_00536</name>
</gene>
<proteinExistence type="predicted"/>
<dbReference type="EMBL" id="CABEEZ010000016">
    <property type="protein sequence ID" value="VTR18114.1"/>
    <property type="molecule type" value="Genomic_DNA"/>
</dbReference>
<sequence>MIGYLLVLGYFGVYVTDKICENAQNLSKICRMVDISEPHIPQSHVTPDSRG</sequence>
<evidence type="ECO:0000313" key="1">
    <source>
        <dbReference type="EMBL" id="VTR18114.1"/>
    </source>
</evidence>
<dbReference type="AlphaFoldDB" id="A0A4U9TPF1"/>
<reference evidence="1" key="1">
    <citation type="submission" date="2019-05" db="EMBL/GenBank/DDBJ databases">
        <authorList>
            <consortium name="Pathogen Informatics"/>
        </authorList>
    </citation>
    <scope>NUCLEOTIDE SEQUENCE [LARGE SCALE GENOMIC DNA]</scope>
    <source>
        <strain evidence="1">NCTC12965</strain>
    </source>
</reference>
<protein>
    <submittedName>
        <fullName evidence="1">Uncharacterized protein</fullName>
    </submittedName>
</protein>
<name>A0A4U9TPF1_SERFO</name>
<accession>A0A4U9TPF1</accession>
<organism evidence="1">
    <name type="scientific">Serratia fonticola</name>
    <dbReference type="NCBI Taxonomy" id="47917"/>
    <lineage>
        <taxon>Bacteria</taxon>
        <taxon>Pseudomonadati</taxon>
        <taxon>Pseudomonadota</taxon>
        <taxon>Gammaproteobacteria</taxon>
        <taxon>Enterobacterales</taxon>
        <taxon>Yersiniaceae</taxon>
        <taxon>Serratia</taxon>
    </lineage>
</organism>